<keyword evidence="5" id="KW-0408">Iron</keyword>
<dbReference type="GO" id="GO:0000428">
    <property type="term" value="C:DNA-directed RNA polymerase complex"/>
    <property type="evidence" value="ECO:0007669"/>
    <property type="project" value="UniProtKB-KW"/>
</dbReference>
<dbReference type="GO" id="GO:0006351">
    <property type="term" value="P:DNA-templated transcription"/>
    <property type="evidence" value="ECO:0007669"/>
    <property type="project" value="UniProtKB-UniRule"/>
</dbReference>
<comment type="cofactor">
    <cofactor evidence="5">
        <name>[3Fe-4S] cluster</name>
        <dbReference type="ChEBI" id="CHEBI:21137"/>
    </cofactor>
    <text evidence="5">Binds 1 [3Fe-4S] cluster.</text>
</comment>
<dbReference type="STRING" id="583356.Igag_0193"/>
<evidence type="ECO:0000256" key="1">
    <source>
        <dbReference type="ARBA" id="ARBA00022478"/>
    </source>
</evidence>
<reference evidence="7 8" key="1">
    <citation type="journal article" date="2010" name="Stand. Genomic Sci.">
        <title>Complete genome sequence of Ignisphaera aggregans type strain (AQ1.S1).</title>
        <authorList>
            <person name="Goker M."/>
            <person name="Held B."/>
            <person name="Lapidus A."/>
            <person name="Nolan M."/>
            <person name="Spring S."/>
            <person name="Yasawong M."/>
            <person name="Lucas S."/>
            <person name="Glavina Del Rio T."/>
            <person name="Tice H."/>
            <person name="Cheng J.F."/>
            <person name="Goodwin L."/>
            <person name="Tapia R."/>
            <person name="Pitluck S."/>
            <person name="Liolios K."/>
            <person name="Ivanova N."/>
            <person name="Mavromatis K."/>
            <person name="Mikhailova N."/>
            <person name="Pati A."/>
            <person name="Chen A."/>
            <person name="Palaniappan K."/>
            <person name="Brambilla E."/>
            <person name="Land M."/>
            <person name="Hauser L."/>
            <person name="Chang Y.J."/>
            <person name="Jeffries C.D."/>
            <person name="Brettin T."/>
            <person name="Detter J.C."/>
            <person name="Han C."/>
            <person name="Rohde M."/>
            <person name="Sikorski J."/>
            <person name="Woyke T."/>
            <person name="Bristow J."/>
            <person name="Eisen J.A."/>
            <person name="Markowitz V."/>
            <person name="Hugenholtz P."/>
            <person name="Kyrpides N.C."/>
            <person name="Klenk H.P."/>
        </authorList>
    </citation>
    <scope>NUCLEOTIDE SEQUENCE [LARGE SCALE GENOMIC DNA]</scope>
    <source>
        <strain evidence="8">DSM 17230 / JCM 13409 / AQ1.S1</strain>
    </source>
</reference>
<feature type="domain" description="4Fe-4S ferredoxin-type" evidence="6">
    <location>
        <begin position="208"/>
        <end position="238"/>
    </location>
</feature>
<dbReference type="HAMAP" id="MF_00320">
    <property type="entry name" value="RNApol_arch_Rpo3"/>
    <property type="match status" value="1"/>
</dbReference>
<evidence type="ECO:0000256" key="2">
    <source>
        <dbReference type="ARBA" id="ARBA00022695"/>
    </source>
</evidence>
<dbReference type="EMBL" id="CP002098">
    <property type="protein sequence ID" value="ADM27042.1"/>
    <property type="molecule type" value="Genomic_DNA"/>
</dbReference>
<dbReference type="InterPro" id="IPR017900">
    <property type="entry name" value="4Fe4S_Fe_S_CS"/>
</dbReference>
<dbReference type="GO" id="GO:0046983">
    <property type="term" value="F:protein dimerization activity"/>
    <property type="evidence" value="ECO:0007669"/>
    <property type="project" value="InterPro"/>
</dbReference>
<dbReference type="SUPFAM" id="SSF55257">
    <property type="entry name" value="RBP11-like subunits of RNA polymerase"/>
    <property type="match status" value="1"/>
</dbReference>
<dbReference type="Gene3D" id="3.30.1360.10">
    <property type="entry name" value="RNA polymerase, RBP11-like subunit"/>
    <property type="match status" value="1"/>
</dbReference>
<proteinExistence type="inferred from homology"/>
<dbReference type="InterPro" id="IPR011262">
    <property type="entry name" value="DNA-dir_RNA_pol_insert"/>
</dbReference>
<dbReference type="PROSITE" id="PS00446">
    <property type="entry name" value="RNA_POL_D_30KD"/>
    <property type="match status" value="1"/>
</dbReference>
<dbReference type="InterPro" id="IPR017896">
    <property type="entry name" value="4Fe4S_Fe-S-bd"/>
</dbReference>
<evidence type="ECO:0000256" key="3">
    <source>
        <dbReference type="ARBA" id="ARBA00023163"/>
    </source>
</evidence>
<dbReference type="KEGG" id="iag:Igag_0193"/>
<dbReference type="PROSITE" id="PS00198">
    <property type="entry name" value="4FE4S_FER_1"/>
    <property type="match status" value="1"/>
</dbReference>
<dbReference type="InterPro" id="IPR036603">
    <property type="entry name" value="RBP11-like"/>
</dbReference>
<keyword evidence="5" id="KW-0808">Transferase</keyword>
<dbReference type="Proteomes" id="UP000001304">
    <property type="component" value="Chromosome"/>
</dbReference>
<dbReference type="Pfam" id="PF01000">
    <property type="entry name" value="RNA_pol_A_bac"/>
    <property type="match status" value="1"/>
</dbReference>
<keyword evidence="8" id="KW-1185">Reference proteome</keyword>
<accession>E0SQ92</accession>
<keyword evidence="1 5" id="KW-0240">DNA-directed RNA polymerase</keyword>
<feature type="binding site" evidence="5">
    <location>
        <position position="221"/>
    </location>
    <ligand>
        <name>[3Fe-4S] cluster</name>
        <dbReference type="ChEBI" id="CHEBI:21137"/>
    </ligand>
</feature>
<dbReference type="Gene3D" id="3.30.70.20">
    <property type="match status" value="1"/>
</dbReference>
<dbReference type="PROSITE" id="PS51379">
    <property type="entry name" value="4FE4S_FER_2"/>
    <property type="match status" value="2"/>
</dbReference>
<dbReference type="GO" id="GO:0051538">
    <property type="term" value="F:3 iron, 4 sulfur cluster binding"/>
    <property type="evidence" value="ECO:0007669"/>
    <property type="project" value="UniProtKB-KW"/>
</dbReference>
<dbReference type="InterPro" id="IPR001514">
    <property type="entry name" value="DNA-dir_RNA_pol_30-40kDasu_CS"/>
</dbReference>
<dbReference type="NCBIfam" id="NF001988">
    <property type="entry name" value="PRK00783.1"/>
    <property type="match status" value="1"/>
</dbReference>
<dbReference type="GO" id="GO:0003899">
    <property type="term" value="F:DNA-directed RNA polymerase activity"/>
    <property type="evidence" value="ECO:0007669"/>
    <property type="project" value="UniProtKB-UniRule"/>
</dbReference>
<feature type="domain" description="4Fe-4S ferredoxin-type" evidence="6">
    <location>
        <begin position="179"/>
        <end position="205"/>
    </location>
</feature>
<dbReference type="GO" id="GO:0003677">
    <property type="term" value="F:DNA binding"/>
    <property type="evidence" value="ECO:0007669"/>
    <property type="project" value="UniProtKB-UniRule"/>
</dbReference>
<comment type="function">
    <text evidence="5">DNA-dependent RNA polymerase (RNAP) catalyzes the transcription of DNA into RNA using the four ribonucleoside triphosphates as substrates.</text>
</comment>
<evidence type="ECO:0000313" key="7">
    <source>
        <dbReference type="EMBL" id="ADM27042.1"/>
    </source>
</evidence>
<organism evidence="7 8">
    <name type="scientific">Ignisphaera aggregans (strain DSM 17230 / JCM 13409 / AQ1.S1)</name>
    <dbReference type="NCBI Taxonomy" id="583356"/>
    <lineage>
        <taxon>Archaea</taxon>
        <taxon>Thermoproteota</taxon>
        <taxon>Thermoprotei</taxon>
        <taxon>Desulfurococcales</taxon>
        <taxon>Desulfurococcaceae</taxon>
        <taxon>Ignisphaera</taxon>
    </lineage>
</organism>
<feature type="binding site" evidence="5">
    <location>
        <position position="218"/>
    </location>
    <ligand>
        <name>[3Fe-4S] cluster</name>
        <dbReference type="ChEBI" id="CHEBI:21137"/>
    </ligand>
</feature>
<dbReference type="GO" id="GO:0046872">
    <property type="term" value="F:metal ion binding"/>
    <property type="evidence" value="ECO:0007669"/>
    <property type="project" value="UniProtKB-KW"/>
</dbReference>
<keyword evidence="5" id="KW-0963">Cytoplasm</keyword>
<evidence type="ECO:0000256" key="4">
    <source>
        <dbReference type="ARBA" id="ARBA00025804"/>
    </source>
</evidence>
<evidence type="ECO:0000256" key="5">
    <source>
        <dbReference type="HAMAP-Rule" id="MF_00320"/>
    </source>
</evidence>
<comment type="catalytic activity">
    <reaction evidence="5">
        <text>RNA(n) + a ribonucleoside 5'-triphosphate = RNA(n+1) + diphosphate</text>
        <dbReference type="Rhea" id="RHEA:21248"/>
        <dbReference type="Rhea" id="RHEA-COMP:14527"/>
        <dbReference type="Rhea" id="RHEA-COMP:17342"/>
        <dbReference type="ChEBI" id="CHEBI:33019"/>
        <dbReference type="ChEBI" id="CHEBI:61557"/>
        <dbReference type="ChEBI" id="CHEBI:140395"/>
        <dbReference type="EC" id="2.7.7.6"/>
    </reaction>
</comment>
<dbReference type="GO" id="GO:0005737">
    <property type="term" value="C:cytoplasm"/>
    <property type="evidence" value="ECO:0007669"/>
    <property type="project" value="UniProtKB-SubCell"/>
</dbReference>
<dbReference type="BioCyc" id="IAGG583356:GHAH-203-MONOMER"/>
<dbReference type="InterPro" id="IPR036643">
    <property type="entry name" value="RNApol_insert_sf"/>
</dbReference>
<keyword evidence="5" id="KW-0411">Iron-sulfur</keyword>
<keyword evidence="5" id="KW-0479">Metal-binding</keyword>
<dbReference type="Pfam" id="PF01193">
    <property type="entry name" value="RNA_pol_L"/>
    <property type="match status" value="1"/>
</dbReference>
<sequence>MNINVRRWSNEIIEIAISGVPLPLLNALRRYALAKVPTYAVDEVMVVINTSHMFDEMLAHRIAMIPLRSEEALERIKGLDIDVCYKCGSDSEDKPPSDVCEKCYVHMFLEAVAEDSEYTVYSSDIKSEDEFVKPVYGNIPIVILSPGQRISLELRARVGRGIEHIKWSPATIAVTRYVADIRISEDLCNLCKKCIEVCPKNVLTVYQNRIQVKDKYECILCKQCMYACPTKAIDVSYRDNEYILVIESSGALEPETILRESIGILLNELEIISKSIDSWKR</sequence>
<dbReference type="EC" id="2.7.7.6" evidence="5"/>
<dbReference type="PANTHER" id="PTHR11800">
    <property type="entry name" value="DNA-DIRECTED RNA POLYMERASE"/>
    <property type="match status" value="1"/>
</dbReference>
<name>E0SQ92_IGNAA</name>
<feature type="binding site" evidence="5">
    <location>
        <position position="224"/>
    </location>
    <ligand>
        <name>[3Fe-4S] cluster</name>
        <dbReference type="ChEBI" id="CHEBI:21137"/>
    </ligand>
</feature>
<dbReference type="AlphaFoldDB" id="E0SQ92"/>
<dbReference type="HOGENOM" id="CLU_038421_3_1_2"/>
<dbReference type="GO" id="GO:0016491">
    <property type="term" value="F:oxidoreductase activity"/>
    <property type="evidence" value="ECO:0007669"/>
    <property type="project" value="UniProtKB-ARBA"/>
</dbReference>
<comment type="similarity">
    <text evidence="4 5">Belongs to the archaeal Rpo3/eukaryotic RPB3 RNA polymerase subunit family.</text>
</comment>
<dbReference type="InterPro" id="IPR050518">
    <property type="entry name" value="Rpo3/RPB3_RNA_Pol_subunit"/>
</dbReference>
<dbReference type="PANTHER" id="PTHR11800:SF2">
    <property type="entry name" value="DNA-DIRECTED RNA POLYMERASE II SUBUNIT RPB3"/>
    <property type="match status" value="1"/>
</dbReference>
<dbReference type="Gene3D" id="2.170.120.12">
    <property type="entry name" value="DNA-directed RNA polymerase, insert domain"/>
    <property type="match status" value="1"/>
</dbReference>
<dbReference type="SMART" id="SM00662">
    <property type="entry name" value="RPOLD"/>
    <property type="match status" value="1"/>
</dbReference>
<dbReference type="InterPro" id="IPR022842">
    <property type="entry name" value="RNAP_Rpo3/Rpb3/RPAC1"/>
</dbReference>
<protein>
    <recommendedName>
        <fullName evidence="5">DNA-directed RNA polymerase subunit Rpo3</fullName>
        <ecNumber evidence="5">2.7.7.6</ecNumber>
    </recommendedName>
    <alternativeName>
        <fullName evidence="5">DNA-directed RNA polymerase subunit D</fullName>
    </alternativeName>
</protein>
<evidence type="ECO:0000259" key="6">
    <source>
        <dbReference type="PROSITE" id="PS51379"/>
    </source>
</evidence>
<comment type="subcellular location">
    <subcellularLocation>
        <location evidence="5">Cytoplasm</location>
    </subcellularLocation>
</comment>
<keyword evidence="3 5" id="KW-0804">Transcription</keyword>
<keyword evidence="5" id="KW-0003">3Fe-4S</keyword>
<gene>
    <name evidence="5" type="primary">rpo3</name>
    <name evidence="5" type="synonym">rpoD</name>
    <name evidence="7" type="ordered locus">Igag_0193</name>
</gene>
<dbReference type="Pfam" id="PF00037">
    <property type="entry name" value="Fer4"/>
    <property type="match status" value="2"/>
</dbReference>
<dbReference type="InterPro" id="IPR011263">
    <property type="entry name" value="DNA-dir_RNA_pol_RpoA/D/Rpb3"/>
</dbReference>
<evidence type="ECO:0000313" key="8">
    <source>
        <dbReference type="Proteomes" id="UP000001304"/>
    </source>
</evidence>
<comment type="subunit">
    <text evidence="5">Part of the RNA polymerase complex.</text>
</comment>
<dbReference type="SUPFAM" id="SSF56553">
    <property type="entry name" value="Insert subdomain of RNA polymerase alpha subunit"/>
    <property type="match status" value="1"/>
</dbReference>
<keyword evidence="2 5" id="KW-0548">Nucleotidyltransferase</keyword>